<gene>
    <name evidence="3" type="ORF">A3196_03275</name>
</gene>
<dbReference type="SUPFAM" id="SSF53807">
    <property type="entry name" value="Helical backbone' metal receptor"/>
    <property type="match status" value="1"/>
</dbReference>
<keyword evidence="1" id="KW-0732">Signal</keyword>
<dbReference type="PANTHER" id="PTHR30535:SF34">
    <property type="entry name" value="MOLYBDATE-BINDING PROTEIN MOLA"/>
    <property type="match status" value="1"/>
</dbReference>
<keyword evidence="4" id="KW-1185">Reference proteome</keyword>
<dbReference type="PROSITE" id="PS50983">
    <property type="entry name" value="FE_B12_PBP"/>
    <property type="match status" value="1"/>
</dbReference>
<dbReference type="OrthoDB" id="6869405at2"/>
<evidence type="ECO:0000259" key="2">
    <source>
        <dbReference type="PROSITE" id="PS50983"/>
    </source>
</evidence>
<feature type="signal peptide" evidence="1">
    <location>
        <begin position="1"/>
        <end position="20"/>
    </location>
</feature>
<evidence type="ECO:0000313" key="4">
    <source>
        <dbReference type="Proteomes" id="UP000094849"/>
    </source>
</evidence>
<dbReference type="AlphaFoldDB" id="A0A1E2UMB3"/>
<dbReference type="GO" id="GO:0071281">
    <property type="term" value="P:cellular response to iron ion"/>
    <property type="evidence" value="ECO:0007669"/>
    <property type="project" value="TreeGrafter"/>
</dbReference>
<accession>A0A1E2UMB3</accession>
<evidence type="ECO:0000313" key="3">
    <source>
        <dbReference type="EMBL" id="ODB95863.1"/>
    </source>
</evidence>
<dbReference type="RefSeq" id="WP_069003409.1">
    <property type="nucleotide sequence ID" value="NZ_LVJW01000006.1"/>
</dbReference>
<dbReference type="STRING" id="1818881.A3196_03275"/>
<dbReference type="InterPro" id="IPR002491">
    <property type="entry name" value="ABC_transptr_periplasmic_BD"/>
</dbReference>
<dbReference type="Proteomes" id="UP000094849">
    <property type="component" value="Unassembled WGS sequence"/>
</dbReference>
<dbReference type="EMBL" id="LVJZ01000003">
    <property type="protein sequence ID" value="ODB95863.1"/>
    <property type="molecule type" value="Genomic_DNA"/>
</dbReference>
<dbReference type="Pfam" id="PF01497">
    <property type="entry name" value="Peripla_BP_2"/>
    <property type="match status" value="1"/>
</dbReference>
<sequence>MGVKRLTTLLLGLFSLATAAAPPQRVVSLNLCSDQLLLMLASPDQVASVSHLAIEPNSSFVAHQAAAYPLNHARLEEIIQLQPDLVITVPYTNPRLVSSLHQLGFKTYQLALGSQLSEIRSEITGLANRLGQQARGAAIIEAMQQQVGLENEQAPADRPSALFYQPRGYTSAAGTLQDEAMRLAGWRNPATEAGLSGYVAAPLEQVIEWQPGLLITSTYGEPGVSRAEQLLHHPALKSVMQNRPSLKIPYKYWICPGPMLAQAITLLRSAHKEAP</sequence>
<reference evidence="3 4" key="1">
    <citation type="submission" date="2016-03" db="EMBL/GenBank/DDBJ databases">
        <title>Chemosynthetic sulphur-oxidizing symbionts of marine invertebrate animals are capable of nitrogen fixation.</title>
        <authorList>
            <person name="Petersen J.M."/>
            <person name="Kemper A."/>
            <person name="Gruber-Vodicka H."/>
            <person name="Cardini U."/>
            <person name="Geest Mvander."/>
            <person name="Kleiner M."/>
            <person name="Bulgheresi S."/>
            <person name="Fussmann M."/>
            <person name="Herbold C."/>
            <person name="Seah B.K.B."/>
            <person name="Antony C.Paul."/>
            <person name="Liu D."/>
            <person name="Belitz A."/>
            <person name="Weber M."/>
        </authorList>
    </citation>
    <scope>NUCLEOTIDE SEQUENCE [LARGE SCALE GENOMIC DNA]</scope>
    <source>
        <strain evidence="3">G_D</strain>
    </source>
</reference>
<name>A0A1E2UMB3_9GAMM</name>
<dbReference type="InterPro" id="IPR050902">
    <property type="entry name" value="ABC_Transporter_SBP"/>
</dbReference>
<dbReference type="Gene3D" id="3.40.50.1980">
    <property type="entry name" value="Nitrogenase molybdenum iron protein domain"/>
    <property type="match status" value="2"/>
</dbReference>
<proteinExistence type="predicted"/>
<comment type="caution">
    <text evidence="3">The sequence shown here is derived from an EMBL/GenBank/DDBJ whole genome shotgun (WGS) entry which is preliminary data.</text>
</comment>
<protein>
    <recommendedName>
        <fullName evidence="2">Fe/B12 periplasmic-binding domain-containing protein</fullName>
    </recommendedName>
</protein>
<feature type="domain" description="Fe/B12 periplasmic-binding" evidence="2">
    <location>
        <begin position="25"/>
        <end position="275"/>
    </location>
</feature>
<organism evidence="3 4">
    <name type="scientific">Candidatus Thiodiazotropha endoloripes</name>
    <dbReference type="NCBI Taxonomy" id="1818881"/>
    <lineage>
        <taxon>Bacteria</taxon>
        <taxon>Pseudomonadati</taxon>
        <taxon>Pseudomonadota</taxon>
        <taxon>Gammaproteobacteria</taxon>
        <taxon>Chromatiales</taxon>
        <taxon>Sedimenticolaceae</taxon>
        <taxon>Candidatus Thiodiazotropha</taxon>
    </lineage>
</organism>
<dbReference type="PANTHER" id="PTHR30535">
    <property type="entry name" value="VITAMIN B12-BINDING PROTEIN"/>
    <property type="match status" value="1"/>
</dbReference>
<feature type="chain" id="PRO_5009118979" description="Fe/B12 periplasmic-binding domain-containing protein" evidence="1">
    <location>
        <begin position="21"/>
        <end position="275"/>
    </location>
</feature>
<evidence type="ECO:0000256" key="1">
    <source>
        <dbReference type="SAM" id="SignalP"/>
    </source>
</evidence>